<dbReference type="Proteomes" id="UP000230002">
    <property type="component" value="Unassembled WGS sequence"/>
</dbReference>
<evidence type="ECO:0000313" key="4">
    <source>
        <dbReference type="Proteomes" id="UP000230002"/>
    </source>
</evidence>
<reference evidence="3 4" key="1">
    <citation type="journal article" date="2015" name="Sci. Rep.">
        <title>Chromosome-level genome map provides insights into diverse defense mechanisms in the medicinal fungus Ganoderma sinense.</title>
        <authorList>
            <person name="Zhu Y."/>
            <person name="Xu J."/>
            <person name="Sun C."/>
            <person name="Zhou S."/>
            <person name="Xu H."/>
            <person name="Nelson D.R."/>
            <person name="Qian J."/>
            <person name="Song J."/>
            <person name="Luo H."/>
            <person name="Xiang L."/>
            <person name="Li Y."/>
            <person name="Xu Z."/>
            <person name="Ji A."/>
            <person name="Wang L."/>
            <person name="Lu S."/>
            <person name="Hayward A."/>
            <person name="Sun W."/>
            <person name="Li X."/>
            <person name="Schwartz D.C."/>
            <person name="Wang Y."/>
            <person name="Chen S."/>
        </authorList>
    </citation>
    <scope>NUCLEOTIDE SEQUENCE [LARGE SCALE GENOMIC DNA]</scope>
    <source>
        <strain evidence="3 4">ZZ0214-1</strain>
    </source>
</reference>
<dbReference type="AlphaFoldDB" id="A0A2G8RYZ2"/>
<feature type="region of interest" description="Disordered" evidence="1">
    <location>
        <begin position="196"/>
        <end position="215"/>
    </location>
</feature>
<dbReference type="Pfam" id="PF25780">
    <property type="entry name" value="TPR_IPO5"/>
    <property type="match status" value="1"/>
</dbReference>
<protein>
    <recommendedName>
        <fullName evidence="2">IPO4/5-like TPR repeats domain-containing protein</fullName>
    </recommendedName>
</protein>
<feature type="compositionally biased region" description="Polar residues" evidence="1">
    <location>
        <begin position="34"/>
        <end position="50"/>
    </location>
</feature>
<name>A0A2G8RYZ2_9APHY</name>
<organism evidence="3 4">
    <name type="scientific">Ganoderma sinense ZZ0214-1</name>
    <dbReference type="NCBI Taxonomy" id="1077348"/>
    <lineage>
        <taxon>Eukaryota</taxon>
        <taxon>Fungi</taxon>
        <taxon>Dikarya</taxon>
        <taxon>Basidiomycota</taxon>
        <taxon>Agaricomycotina</taxon>
        <taxon>Agaricomycetes</taxon>
        <taxon>Polyporales</taxon>
        <taxon>Polyporaceae</taxon>
        <taxon>Ganoderma</taxon>
    </lineage>
</organism>
<accession>A0A2G8RYZ2</accession>
<dbReference type="EMBL" id="AYKW01000038">
    <property type="protein sequence ID" value="PIL26730.1"/>
    <property type="molecule type" value="Genomic_DNA"/>
</dbReference>
<evidence type="ECO:0000313" key="3">
    <source>
        <dbReference type="EMBL" id="PIL26730.1"/>
    </source>
</evidence>
<gene>
    <name evidence="3" type="ORF">GSI_11144</name>
</gene>
<evidence type="ECO:0000259" key="2">
    <source>
        <dbReference type="Pfam" id="PF25780"/>
    </source>
</evidence>
<dbReference type="SUPFAM" id="SSF48371">
    <property type="entry name" value="ARM repeat"/>
    <property type="match status" value="1"/>
</dbReference>
<dbReference type="Gene3D" id="1.25.10.10">
    <property type="entry name" value="Leucine-rich Repeat Variant"/>
    <property type="match status" value="1"/>
</dbReference>
<evidence type="ECO:0000256" key="1">
    <source>
        <dbReference type="SAM" id="MobiDB-lite"/>
    </source>
</evidence>
<dbReference type="InterPro" id="IPR057672">
    <property type="entry name" value="TPR_IPO4/5"/>
</dbReference>
<feature type="domain" description="IPO4/5-like TPR repeats" evidence="2">
    <location>
        <begin position="131"/>
        <end position="187"/>
    </location>
</feature>
<keyword evidence="4" id="KW-1185">Reference proteome</keyword>
<feature type="region of interest" description="Disordered" evidence="1">
    <location>
        <begin position="1"/>
        <end position="53"/>
    </location>
</feature>
<proteinExistence type="predicted"/>
<dbReference type="InterPro" id="IPR016024">
    <property type="entry name" value="ARM-type_fold"/>
</dbReference>
<dbReference type="InterPro" id="IPR011989">
    <property type="entry name" value="ARM-like"/>
</dbReference>
<dbReference type="STRING" id="1077348.A0A2G8RYZ2"/>
<dbReference type="OrthoDB" id="2756153at2759"/>
<feature type="compositionally biased region" description="Low complexity" evidence="1">
    <location>
        <begin position="1"/>
        <end position="19"/>
    </location>
</feature>
<sequence length="215" mass="23765">MSDVVVPPEVTAEVTQTPLQPRPRRQPNPLQVRATPTSIAPTHPPSSLSSAEKAVDERLAQTPELYLLAIAQFATSADTELMRSFSLVLLRRLLFRPSTTQRVALYDHLASQAIETLHRILLHSLLHEPAPVVRRKTVDTVTDLSNNASKRGYPWNALRSQVFAMADSADVLTREAAFRVFAGCPNLRTRARSWARAGERARGRGDQVSAGELGR</sequence>
<comment type="caution">
    <text evidence="3">The sequence shown here is derived from an EMBL/GenBank/DDBJ whole genome shotgun (WGS) entry which is preliminary data.</text>
</comment>